<evidence type="ECO:0000259" key="4">
    <source>
        <dbReference type="Pfam" id="PF22244"/>
    </source>
</evidence>
<dbReference type="AlphaFoldDB" id="A0A150QMM6"/>
<organism evidence="5 6">
    <name type="scientific">Sorangium cellulosum</name>
    <name type="common">Polyangium cellulosum</name>
    <dbReference type="NCBI Taxonomy" id="56"/>
    <lineage>
        <taxon>Bacteria</taxon>
        <taxon>Pseudomonadati</taxon>
        <taxon>Myxococcota</taxon>
        <taxon>Polyangia</taxon>
        <taxon>Polyangiales</taxon>
        <taxon>Polyangiaceae</taxon>
        <taxon>Sorangium</taxon>
    </lineage>
</organism>
<evidence type="ECO:0000256" key="1">
    <source>
        <dbReference type="ARBA" id="ARBA00022487"/>
    </source>
</evidence>
<name>A0A150QMM6_SORCE</name>
<keyword evidence="1" id="KW-0719">Serine esterase</keyword>
<gene>
    <name evidence="5" type="ORF">BE15_42315</name>
</gene>
<keyword evidence="2" id="KW-0732">Signal</keyword>
<feature type="domain" description="4-O-methyl-glucuronoyl methylesterase-like" evidence="4">
    <location>
        <begin position="44"/>
        <end position="281"/>
    </location>
</feature>
<proteinExistence type="predicted"/>
<keyword evidence="3" id="KW-0378">Hydrolase</keyword>
<dbReference type="InterPro" id="IPR029058">
    <property type="entry name" value="AB_hydrolase_fold"/>
</dbReference>
<protein>
    <recommendedName>
        <fullName evidence="4">4-O-methyl-glucuronoyl methylesterase-like domain-containing protein</fullName>
    </recommendedName>
</protein>
<dbReference type="SUPFAM" id="SSF53474">
    <property type="entry name" value="alpha/beta-Hydrolases"/>
    <property type="match status" value="1"/>
</dbReference>
<dbReference type="Proteomes" id="UP000075260">
    <property type="component" value="Unassembled WGS sequence"/>
</dbReference>
<dbReference type="EMBL" id="JEMA01000520">
    <property type="protein sequence ID" value="KYF68888.1"/>
    <property type="molecule type" value="Genomic_DNA"/>
</dbReference>
<dbReference type="GO" id="GO:0052689">
    <property type="term" value="F:carboxylic ester hydrolase activity"/>
    <property type="evidence" value="ECO:0007669"/>
    <property type="project" value="UniProtKB-KW"/>
</dbReference>
<evidence type="ECO:0000256" key="2">
    <source>
        <dbReference type="ARBA" id="ARBA00022729"/>
    </source>
</evidence>
<reference evidence="5 6" key="1">
    <citation type="submission" date="2014-02" db="EMBL/GenBank/DDBJ databases">
        <title>The small core and large imbalanced accessory genome model reveals a collaborative survival strategy of Sorangium cellulosum strains in nature.</title>
        <authorList>
            <person name="Han K."/>
            <person name="Peng R."/>
            <person name="Blom J."/>
            <person name="Li Y.-Z."/>
        </authorList>
    </citation>
    <scope>NUCLEOTIDE SEQUENCE [LARGE SCALE GENOMIC DNA]</scope>
    <source>
        <strain evidence="5 6">So0008-312</strain>
    </source>
</reference>
<dbReference type="Pfam" id="PF22244">
    <property type="entry name" value="GCE_fung"/>
    <property type="match status" value="1"/>
</dbReference>
<sequence>MSKKSQWRCRRAELKKAVEKYIHGEKPGRPDKVTGAVSSTSIAVRVEHGGKSIEFSVSVSLPRGASGPVPAIIGLGGGSLDKSLLAEEGVATINYNNNAMSSETGRTGLFSSIYGNTGASAQVGWAWGVSRIIDVLVDERDAGRNDIIDPTAIGVTGCSRLGKGAFTIGAFDERIALGIPQESGTGGVSAFRVVNTNPVGPNGKPAQSLSSAWSEAQGWFGTVFGSYRDKVNVIPADTHSLVAMYAPRGLLVLDNSRIGELGSVAQHAATAAGGEVYKALGVEKNVAYHGGRPSDPHNHCGFYPEQAEPLRRAIRAHLTRTADPDGRMEPQPVATADLAAWIDWDTPALE</sequence>
<evidence type="ECO:0000256" key="3">
    <source>
        <dbReference type="ARBA" id="ARBA00022801"/>
    </source>
</evidence>
<dbReference type="InterPro" id="IPR054579">
    <property type="entry name" value="GCE-like_dom"/>
</dbReference>
<evidence type="ECO:0000313" key="6">
    <source>
        <dbReference type="Proteomes" id="UP000075260"/>
    </source>
</evidence>
<evidence type="ECO:0000313" key="5">
    <source>
        <dbReference type="EMBL" id="KYF68888.1"/>
    </source>
</evidence>
<dbReference type="Gene3D" id="3.40.50.1820">
    <property type="entry name" value="alpha/beta hydrolase"/>
    <property type="match status" value="1"/>
</dbReference>
<comment type="caution">
    <text evidence="5">The sequence shown here is derived from an EMBL/GenBank/DDBJ whole genome shotgun (WGS) entry which is preliminary data.</text>
</comment>
<accession>A0A150QMM6</accession>